<accession>A0A0C9SLG7</accession>
<dbReference type="Proteomes" id="UP000053647">
    <property type="component" value="Unassembled WGS sequence"/>
</dbReference>
<dbReference type="OrthoDB" id="10052321at2759"/>
<protein>
    <submittedName>
        <fullName evidence="1">Uncharacterized protein</fullName>
    </submittedName>
</protein>
<keyword evidence="2" id="KW-1185">Reference proteome</keyword>
<name>A0A0C9SLG7_PAXIN</name>
<organism evidence="1 2">
    <name type="scientific">Paxillus involutus ATCC 200175</name>
    <dbReference type="NCBI Taxonomy" id="664439"/>
    <lineage>
        <taxon>Eukaryota</taxon>
        <taxon>Fungi</taxon>
        <taxon>Dikarya</taxon>
        <taxon>Basidiomycota</taxon>
        <taxon>Agaricomycotina</taxon>
        <taxon>Agaricomycetes</taxon>
        <taxon>Agaricomycetidae</taxon>
        <taxon>Boletales</taxon>
        <taxon>Paxilineae</taxon>
        <taxon>Paxillaceae</taxon>
        <taxon>Paxillus</taxon>
    </lineage>
</organism>
<feature type="non-terminal residue" evidence="1">
    <location>
        <position position="1"/>
    </location>
</feature>
<dbReference type="AlphaFoldDB" id="A0A0C9SLG7"/>
<dbReference type="Pfam" id="PF12298">
    <property type="entry name" value="Bot1p"/>
    <property type="match status" value="1"/>
</dbReference>
<reference evidence="1 2" key="1">
    <citation type="submission" date="2014-06" db="EMBL/GenBank/DDBJ databases">
        <authorList>
            <consortium name="DOE Joint Genome Institute"/>
            <person name="Kuo A."/>
            <person name="Kohler A."/>
            <person name="Nagy L.G."/>
            <person name="Floudas D."/>
            <person name="Copeland A."/>
            <person name="Barry K.W."/>
            <person name="Cichocki N."/>
            <person name="Veneault-Fourrey C."/>
            <person name="LaButti K."/>
            <person name="Lindquist E.A."/>
            <person name="Lipzen A."/>
            <person name="Lundell T."/>
            <person name="Morin E."/>
            <person name="Murat C."/>
            <person name="Sun H."/>
            <person name="Tunlid A."/>
            <person name="Henrissat B."/>
            <person name="Grigoriev I.V."/>
            <person name="Hibbett D.S."/>
            <person name="Martin F."/>
            <person name="Nordberg H.P."/>
            <person name="Cantor M.N."/>
            <person name="Hua S.X."/>
        </authorList>
    </citation>
    <scope>NUCLEOTIDE SEQUENCE [LARGE SCALE GENOMIC DNA]</scope>
    <source>
        <strain evidence="1 2">ATCC 200175</strain>
    </source>
</reference>
<proteinExistence type="predicted"/>
<feature type="non-terminal residue" evidence="1">
    <location>
        <position position="61"/>
    </location>
</feature>
<reference evidence="2" key="2">
    <citation type="submission" date="2015-01" db="EMBL/GenBank/DDBJ databases">
        <title>Evolutionary Origins and Diversification of the Mycorrhizal Mutualists.</title>
        <authorList>
            <consortium name="DOE Joint Genome Institute"/>
            <consortium name="Mycorrhizal Genomics Consortium"/>
            <person name="Kohler A."/>
            <person name="Kuo A."/>
            <person name="Nagy L.G."/>
            <person name="Floudas D."/>
            <person name="Copeland A."/>
            <person name="Barry K.W."/>
            <person name="Cichocki N."/>
            <person name="Veneault-Fourrey C."/>
            <person name="LaButti K."/>
            <person name="Lindquist E.A."/>
            <person name="Lipzen A."/>
            <person name="Lundell T."/>
            <person name="Morin E."/>
            <person name="Murat C."/>
            <person name="Riley R."/>
            <person name="Ohm R."/>
            <person name="Sun H."/>
            <person name="Tunlid A."/>
            <person name="Henrissat B."/>
            <person name="Grigoriev I.V."/>
            <person name="Hibbett D.S."/>
            <person name="Martin F."/>
        </authorList>
    </citation>
    <scope>NUCLEOTIDE SEQUENCE [LARGE SCALE GENOMIC DNA]</scope>
    <source>
        <strain evidence="2">ATCC 200175</strain>
    </source>
</reference>
<dbReference type="EMBL" id="KN821874">
    <property type="protein sequence ID" value="KIJ04394.1"/>
    <property type="molecule type" value="Genomic_DNA"/>
</dbReference>
<gene>
    <name evidence="1" type="ORF">PAXINDRAFT_42607</name>
</gene>
<sequence>LNPSFKPPTSLSDAFRSQLYRAYTANPELNSGCTLAARHNISTKRVDAILRLKGMEEAWKK</sequence>
<dbReference type="HOGENOM" id="CLU_2740416_0_0_1"/>
<evidence type="ECO:0000313" key="1">
    <source>
        <dbReference type="EMBL" id="KIJ04394.1"/>
    </source>
</evidence>
<evidence type="ECO:0000313" key="2">
    <source>
        <dbReference type="Proteomes" id="UP000053647"/>
    </source>
</evidence>